<proteinExistence type="predicted"/>
<reference evidence="1 2" key="1">
    <citation type="submission" date="2019-03" db="EMBL/GenBank/DDBJ databases">
        <title>Genomic Encyclopedia of Type Strains, Phase IV (KMG-IV): sequencing the most valuable type-strain genomes for metagenomic binning, comparative biology and taxonomic classification.</title>
        <authorList>
            <person name="Goeker M."/>
        </authorList>
    </citation>
    <scope>NUCLEOTIDE SEQUENCE [LARGE SCALE GENOMIC DNA]</scope>
    <source>
        <strain evidence="1 2">DSM 11603</strain>
    </source>
</reference>
<dbReference type="Proteomes" id="UP000294958">
    <property type="component" value="Unassembled WGS sequence"/>
</dbReference>
<protein>
    <submittedName>
        <fullName evidence="1">Uncharacterized protein</fullName>
    </submittedName>
</protein>
<name>A0A4R6YCZ3_9HYPH</name>
<accession>A0A4R6YCZ3</accession>
<dbReference type="EMBL" id="SNZF01000020">
    <property type="protein sequence ID" value="TDR33658.1"/>
    <property type="molecule type" value="Genomic_DNA"/>
</dbReference>
<sequence length="195" mass="21161">MRSVVEPNTFSRMLPAFPGSCDDKAGLLVAHEDGAHLEGRSLGSDPFNLNAGVHPGSYRAELILRIGFAYGGYDICVHPFGRLFIGWRHGFDHMNKDPSCLALSRELCGRGKDWSVVPFQSQPGDNRLHAFPACPNPDKLDVARPAGKFRAGQPPVRTASDGPREEMRIGVYLRKDGGSRPVAPGSARTGRLLGI</sequence>
<organism evidence="1 2">
    <name type="scientific">Aquamicrobium defluvii</name>
    <dbReference type="NCBI Taxonomy" id="69279"/>
    <lineage>
        <taxon>Bacteria</taxon>
        <taxon>Pseudomonadati</taxon>
        <taxon>Pseudomonadota</taxon>
        <taxon>Alphaproteobacteria</taxon>
        <taxon>Hyphomicrobiales</taxon>
        <taxon>Phyllobacteriaceae</taxon>
        <taxon>Aquamicrobium</taxon>
    </lineage>
</organism>
<gene>
    <name evidence="1" type="ORF">DES43_12058</name>
</gene>
<evidence type="ECO:0000313" key="1">
    <source>
        <dbReference type="EMBL" id="TDR33658.1"/>
    </source>
</evidence>
<keyword evidence="2" id="KW-1185">Reference proteome</keyword>
<dbReference type="AlphaFoldDB" id="A0A4R6YCZ3"/>
<comment type="caution">
    <text evidence="1">The sequence shown here is derived from an EMBL/GenBank/DDBJ whole genome shotgun (WGS) entry which is preliminary data.</text>
</comment>
<evidence type="ECO:0000313" key="2">
    <source>
        <dbReference type="Proteomes" id="UP000294958"/>
    </source>
</evidence>